<dbReference type="Gene3D" id="1.20.120.1760">
    <property type="match status" value="1"/>
</dbReference>
<organism evidence="1 2">
    <name type="scientific">Olpidium bornovanus</name>
    <dbReference type="NCBI Taxonomy" id="278681"/>
    <lineage>
        <taxon>Eukaryota</taxon>
        <taxon>Fungi</taxon>
        <taxon>Fungi incertae sedis</taxon>
        <taxon>Olpidiomycota</taxon>
        <taxon>Olpidiomycotina</taxon>
        <taxon>Olpidiomycetes</taxon>
        <taxon>Olpidiales</taxon>
        <taxon>Olpidiaceae</taxon>
        <taxon>Olpidium</taxon>
    </lineage>
</organism>
<evidence type="ECO:0008006" key="3">
    <source>
        <dbReference type="Google" id="ProtNLM"/>
    </source>
</evidence>
<dbReference type="EMBL" id="JAEFCI010012111">
    <property type="protein sequence ID" value="KAG5456204.1"/>
    <property type="molecule type" value="Genomic_DNA"/>
</dbReference>
<name>A0A8H8DF08_9FUNG</name>
<evidence type="ECO:0000313" key="1">
    <source>
        <dbReference type="EMBL" id="KAG5456204.1"/>
    </source>
</evidence>
<dbReference type="AlphaFoldDB" id="A0A8H8DF08"/>
<sequence length="220" mass="24768">MARRSRENVFLFSACWRWRRWRTRLVFCERRPGLRSACRSDQPAVANFTLFGSMYWRERPAVPNLIGTFPARKPKTYGPANWWPGQQTTRRSLLPGLTTGRPWLRVPNGFWALCEVLNGAFLVGGPAGATGYARVVLAGVALYMMPSQPLLSIGLYCLSCILDAVDGHAARYFKQCEFVQTEHLVPSGGSPAVVLVLKFDSDSCRKQSKPIRGRTRHGHR</sequence>
<keyword evidence="2" id="KW-1185">Reference proteome</keyword>
<reference evidence="1 2" key="1">
    <citation type="journal article" name="Sci. Rep.">
        <title>Genome-scale phylogenetic analyses confirm Olpidium as the closest living zoosporic fungus to the non-flagellated, terrestrial fungi.</title>
        <authorList>
            <person name="Chang Y."/>
            <person name="Rochon D."/>
            <person name="Sekimoto S."/>
            <person name="Wang Y."/>
            <person name="Chovatia M."/>
            <person name="Sandor L."/>
            <person name="Salamov A."/>
            <person name="Grigoriev I.V."/>
            <person name="Stajich J.E."/>
            <person name="Spatafora J.W."/>
        </authorList>
    </citation>
    <scope>NUCLEOTIDE SEQUENCE [LARGE SCALE GENOMIC DNA]</scope>
    <source>
        <strain evidence="1">S191</strain>
    </source>
</reference>
<dbReference type="Proteomes" id="UP000673691">
    <property type="component" value="Unassembled WGS sequence"/>
</dbReference>
<gene>
    <name evidence="1" type="ORF">BJ554DRAFT_4119</name>
</gene>
<accession>A0A8H8DF08</accession>
<evidence type="ECO:0000313" key="2">
    <source>
        <dbReference type="Proteomes" id="UP000673691"/>
    </source>
</evidence>
<protein>
    <recommendedName>
        <fullName evidence="3">CDP-diacylglycerol--inositol 3-phosphatidyltransferase</fullName>
    </recommendedName>
</protein>
<proteinExistence type="predicted"/>
<dbReference type="InterPro" id="IPR043130">
    <property type="entry name" value="CDP-OH_PTrfase_TM_dom"/>
</dbReference>
<comment type="caution">
    <text evidence="1">The sequence shown here is derived from an EMBL/GenBank/DDBJ whole genome shotgun (WGS) entry which is preliminary data.</text>
</comment>
<dbReference type="OrthoDB" id="10251079at2759"/>